<evidence type="ECO:0000313" key="3">
    <source>
        <dbReference type="Proteomes" id="UP001620626"/>
    </source>
</evidence>
<dbReference type="AlphaFoldDB" id="A0ABD2LSN5"/>
<reference evidence="2 3" key="1">
    <citation type="submission" date="2024-10" db="EMBL/GenBank/DDBJ databases">
        <authorList>
            <person name="Kim D."/>
        </authorList>
    </citation>
    <scope>NUCLEOTIDE SEQUENCE [LARGE SCALE GENOMIC DNA]</scope>
    <source>
        <strain evidence="2">BH-2024</strain>
    </source>
</reference>
<keyword evidence="1" id="KW-0812">Transmembrane</keyword>
<dbReference type="Proteomes" id="UP001620626">
    <property type="component" value="Unassembled WGS sequence"/>
</dbReference>
<evidence type="ECO:0000313" key="2">
    <source>
        <dbReference type="EMBL" id="KAL3118260.1"/>
    </source>
</evidence>
<keyword evidence="1" id="KW-1133">Transmembrane helix</keyword>
<accession>A0ABD2LSN5</accession>
<evidence type="ECO:0008006" key="4">
    <source>
        <dbReference type="Google" id="ProtNLM"/>
    </source>
</evidence>
<sequence length="126" mass="14052">MTGWAKQGMGGMGLVVRVYGSDNIERLELWRVSCAGRNCSRRCFGFEEWENPIFCADSVPFCTSGVAWPTWMIASSFGLNFVLVVLVLVHLAVVRVRRDLPFASFGVCDQCQRHVSVLSSRIVSSM</sequence>
<gene>
    <name evidence="2" type="ORF">niasHT_008815</name>
</gene>
<keyword evidence="3" id="KW-1185">Reference proteome</keyword>
<organism evidence="2 3">
    <name type="scientific">Heterodera trifolii</name>
    <dbReference type="NCBI Taxonomy" id="157864"/>
    <lineage>
        <taxon>Eukaryota</taxon>
        <taxon>Metazoa</taxon>
        <taxon>Ecdysozoa</taxon>
        <taxon>Nematoda</taxon>
        <taxon>Chromadorea</taxon>
        <taxon>Rhabditida</taxon>
        <taxon>Tylenchina</taxon>
        <taxon>Tylenchomorpha</taxon>
        <taxon>Tylenchoidea</taxon>
        <taxon>Heteroderidae</taxon>
        <taxon>Heteroderinae</taxon>
        <taxon>Heterodera</taxon>
    </lineage>
</organism>
<proteinExistence type="predicted"/>
<protein>
    <recommendedName>
        <fullName evidence="4">Transmembrane protein</fullName>
    </recommendedName>
</protein>
<keyword evidence="1" id="KW-0472">Membrane</keyword>
<name>A0ABD2LSN5_9BILA</name>
<feature type="transmembrane region" description="Helical" evidence="1">
    <location>
        <begin position="71"/>
        <end position="94"/>
    </location>
</feature>
<dbReference type="EMBL" id="JBICBT010000288">
    <property type="protein sequence ID" value="KAL3118260.1"/>
    <property type="molecule type" value="Genomic_DNA"/>
</dbReference>
<comment type="caution">
    <text evidence="2">The sequence shown here is derived from an EMBL/GenBank/DDBJ whole genome shotgun (WGS) entry which is preliminary data.</text>
</comment>
<evidence type="ECO:0000256" key="1">
    <source>
        <dbReference type="SAM" id="Phobius"/>
    </source>
</evidence>